<name>A0A8B6EVZ6_MYTGA</name>
<organism evidence="2 3">
    <name type="scientific">Mytilus galloprovincialis</name>
    <name type="common">Mediterranean mussel</name>
    <dbReference type="NCBI Taxonomy" id="29158"/>
    <lineage>
        <taxon>Eukaryota</taxon>
        <taxon>Metazoa</taxon>
        <taxon>Spiralia</taxon>
        <taxon>Lophotrochozoa</taxon>
        <taxon>Mollusca</taxon>
        <taxon>Bivalvia</taxon>
        <taxon>Autobranchia</taxon>
        <taxon>Pteriomorphia</taxon>
        <taxon>Mytilida</taxon>
        <taxon>Mytiloidea</taxon>
        <taxon>Mytilidae</taxon>
        <taxon>Mytilinae</taxon>
        <taxon>Mytilus</taxon>
    </lineage>
</organism>
<keyword evidence="3" id="KW-1185">Reference proteome</keyword>
<dbReference type="EMBL" id="UYJE01005738">
    <property type="protein sequence ID" value="VDI39906.1"/>
    <property type="molecule type" value="Genomic_DNA"/>
</dbReference>
<dbReference type="Proteomes" id="UP000596742">
    <property type="component" value="Unassembled WGS sequence"/>
</dbReference>
<feature type="signal peptide" evidence="1">
    <location>
        <begin position="1"/>
        <end position="18"/>
    </location>
</feature>
<accession>A0A8B6EVZ6</accession>
<gene>
    <name evidence="2" type="ORF">MGAL_10B051841</name>
</gene>
<proteinExistence type="predicted"/>
<evidence type="ECO:0000313" key="2">
    <source>
        <dbReference type="EMBL" id="VDI39906.1"/>
    </source>
</evidence>
<evidence type="ECO:0000256" key="1">
    <source>
        <dbReference type="SAM" id="SignalP"/>
    </source>
</evidence>
<feature type="chain" id="PRO_5032474945" evidence="1">
    <location>
        <begin position="19"/>
        <end position="123"/>
    </location>
</feature>
<evidence type="ECO:0000313" key="3">
    <source>
        <dbReference type="Proteomes" id="UP000596742"/>
    </source>
</evidence>
<keyword evidence="1" id="KW-0732">Signal</keyword>
<dbReference type="OrthoDB" id="6187880at2759"/>
<dbReference type="AlphaFoldDB" id="A0A8B6EVZ6"/>
<protein>
    <submittedName>
        <fullName evidence="2">Uncharacterized protein</fullName>
    </submittedName>
</protein>
<comment type="caution">
    <text evidence="2">The sequence shown here is derived from an EMBL/GenBank/DDBJ whole genome shotgun (WGS) entry which is preliminary data.</text>
</comment>
<reference evidence="2" key="1">
    <citation type="submission" date="2018-11" db="EMBL/GenBank/DDBJ databases">
        <authorList>
            <person name="Alioto T."/>
            <person name="Alioto T."/>
        </authorList>
    </citation>
    <scope>NUCLEOTIDE SEQUENCE</scope>
</reference>
<sequence length="123" mass="14775">MIILVSLFVLYSFGIVDCFVKVENYQDSVYIKKGYSSRGKFYSALDITVFEPRNYDFMSDIIWSRVDGVNKKGHLVRFFKHMYDNKELVPILQYYFTNDEYYQNISKTIIEEMTYRPVFHVKL</sequence>